<proteinExistence type="predicted"/>
<feature type="compositionally biased region" description="Polar residues" evidence="1">
    <location>
        <begin position="37"/>
        <end position="57"/>
    </location>
</feature>
<keyword evidence="3" id="KW-1185">Reference proteome</keyword>
<feature type="compositionally biased region" description="Basic residues" evidence="1">
    <location>
        <begin position="13"/>
        <end position="22"/>
    </location>
</feature>
<protein>
    <submittedName>
        <fullName evidence="2">Uncharacterized protein</fullName>
    </submittedName>
</protein>
<feature type="region of interest" description="Disordered" evidence="1">
    <location>
        <begin position="194"/>
        <end position="216"/>
    </location>
</feature>
<accession>A0AAN6SIF5</accession>
<feature type="compositionally biased region" description="Basic and acidic residues" evidence="1">
    <location>
        <begin position="98"/>
        <end position="110"/>
    </location>
</feature>
<comment type="caution">
    <text evidence="2">The sequence shown here is derived from an EMBL/GenBank/DDBJ whole genome shotgun (WGS) entry which is preliminary data.</text>
</comment>
<evidence type="ECO:0000256" key="1">
    <source>
        <dbReference type="SAM" id="MobiDB-lite"/>
    </source>
</evidence>
<sequence length="216" mass="23855">MRKEWSPSDVHSWRSKRNRRINKILDAQPSVRAGATPGSSSAVLTTLPRQSPSIATTRESECSIRQVEALEAIVSSSAKSAEALSLLAKIAEQMKEGLKNGRSGDGKAEDNASGSADSEKERSLSIFPFPSTDEETPSAVKAHYLSLLSERHNRTDRPLISISDRDELLALAAARDDKIGGLLQREYFVAKARHGKKRSRRITNVHAEKRKQRARL</sequence>
<gene>
    <name evidence="2" type="ORF">QBC32DRAFT_311013</name>
</gene>
<reference evidence="2" key="1">
    <citation type="journal article" date="2023" name="Mol. Phylogenet. Evol.">
        <title>Genome-scale phylogeny and comparative genomics of the fungal order Sordariales.</title>
        <authorList>
            <person name="Hensen N."/>
            <person name="Bonometti L."/>
            <person name="Westerberg I."/>
            <person name="Brannstrom I.O."/>
            <person name="Guillou S."/>
            <person name="Cros-Aarteil S."/>
            <person name="Calhoun S."/>
            <person name="Haridas S."/>
            <person name="Kuo A."/>
            <person name="Mondo S."/>
            <person name="Pangilinan J."/>
            <person name="Riley R."/>
            <person name="LaButti K."/>
            <person name="Andreopoulos B."/>
            <person name="Lipzen A."/>
            <person name="Chen C."/>
            <person name="Yan M."/>
            <person name="Daum C."/>
            <person name="Ng V."/>
            <person name="Clum A."/>
            <person name="Steindorff A."/>
            <person name="Ohm R.A."/>
            <person name="Martin F."/>
            <person name="Silar P."/>
            <person name="Natvig D.O."/>
            <person name="Lalanne C."/>
            <person name="Gautier V."/>
            <person name="Ament-Velasquez S.L."/>
            <person name="Kruys A."/>
            <person name="Hutchinson M.I."/>
            <person name="Powell A.J."/>
            <person name="Barry K."/>
            <person name="Miller A.N."/>
            <person name="Grigoriev I.V."/>
            <person name="Debuchy R."/>
            <person name="Gladieux P."/>
            <person name="Hiltunen Thoren M."/>
            <person name="Johannesson H."/>
        </authorList>
    </citation>
    <scope>NUCLEOTIDE SEQUENCE</scope>
    <source>
        <strain evidence="2">CBS 626.80</strain>
    </source>
</reference>
<name>A0AAN6SIF5_9PEZI</name>
<organism evidence="2 3">
    <name type="scientific">Pseudoneurospora amorphoporcata</name>
    <dbReference type="NCBI Taxonomy" id="241081"/>
    <lineage>
        <taxon>Eukaryota</taxon>
        <taxon>Fungi</taxon>
        <taxon>Dikarya</taxon>
        <taxon>Ascomycota</taxon>
        <taxon>Pezizomycotina</taxon>
        <taxon>Sordariomycetes</taxon>
        <taxon>Sordariomycetidae</taxon>
        <taxon>Sordariales</taxon>
        <taxon>Sordariaceae</taxon>
        <taxon>Pseudoneurospora</taxon>
    </lineage>
</organism>
<dbReference type="EMBL" id="MU859075">
    <property type="protein sequence ID" value="KAK3955547.1"/>
    <property type="molecule type" value="Genomic_DNA"/>
</dbReference>
<dbReference type="Proteomes" id="UP001303222">
    <property type="component" value="Unassembled WGS sequence"/>
</dbReference>
<evidence type="ECO:0000313" key="3">
    <source>
        <dbReference type="Proteomes" id="UP001303222"/>
    </source>
</evidence>
<dbReference type="AlphaFoldDB" id="A0AAN6SIF5"/>
<reference evidence="2" key="2">
    <citation type="submission" date="2023-06" db="EMBL/GenBank/DDBJ databases">
        <authorList>
            <consortium name="Lawrence Berkeley National Laboratory"/>
            <person name="Mondo S.J."/>
            <person name="Hensen N."/>
            <person name="Bonometti L."/>
            <person name="Westerberg I."/>
            <person name="Brannstrom I.O."/>
            <person name="Guillou S."/>
            <person name="Cros-Aarteil S."/>
            <person name="Calhoun S."/>
            <person name="Haridas S."/>
            <person name="Kuo A."/>
            <person name="Pangilinan J."/>
            <person name="Riley R."/>
            <person name="Labutti K."/>
            <person name="Andreopoulos B."/>
            <person name="Lipzen A."/>
            <person name="Chen C."/>
            <person name="Yanf M."/>
            <person name="Daum C."/>
            <person name="Ng V."/>
            <person name="Clum A."/>
            <person name="Steindorff A."/>
            <person name="Ohm R."/>
            <person name="Martin F."/>
            <person name="Silar P."/>
            <person name="Natvig D."/>
            <person name="Lalanne C."/>
            <person name="Gautier V."/>
            <person name="Ament-Velasquez S.L."/>
            <person name="Kruys A."/>
            <person name="Hutchinson M.I."/>
            <person name="Powell A.J."/>
            <person name="Barry K."/>
            <person name="Miller A.N."/>
            <person name="Grigoriev I.V."/>
            <person name="Debuchy R."/>
            <person name="Gladieux P."/>
            <person name="Thoren M.H."/>
            <person name="Johannesson H."/>
        </authorList>
    </citation>
    <scope>NUCLEOTIDE SEQUENCE</scope>
    <source>
        <strain evidence="2">CBS 626.80</strain>
    </source>
</reference>
<evidence type="ECO:0000313" key="2">
    <source>
        <dbReference type="EMBL" id="KAK3955547.1"/>
    </source>
</evidence>
<feature type="region of interest" description="Disordered" evidence="1">
    <location>
        <begin position="98"/>
        <end position="123"/>
    </location>
</feature>
<feature type="region of interest" description="Disordered" evidence="1">
    <location>
        <begin position="1"/>
        <end position="59"/>
    </location>
</feature>